<dbReference type="EMBL" id="CAJVPT010050122">
    <property type="protein sequence ID" value="CAG8745372.1"/>
    <property type="molecule type" value="Genomic_DNA"/>
</dbReference>
<comment type="caution">
    <text evidence="1">The sequence shown here is derived from an EMBL/GenBank/DDBJ whole genome shotgun (WGS) entry which is preliminary data.</text>
</comment>
<proteinExistence type="predicted"/>
<keyword evidence="2" id="KW-1185">Reference proteome</keyword>
<protein>
    <submittedName>
        <fullName evidence="1">14191_t:CDS:1</fullName>
    </submittedName>
</protein>
<accession>A0ACA9QCN2</accession>
<name>A0ACA9QCN2_9GLOM</name>
<sequence>QTYLEAEEERKYIEKIKKSREKGKFRAIADSTGDSDELPWSDRLRSAKSLMKHALLRSGSADSCALLFTALCRAMGIPARLVVSLQAVPWSSKSEKLNSSGLPLPEYLTDTSDADAEKPKKGK</sequence>
<evidence type="ECO:0000313" key="2">
    <source>
        <dbReference type="Proteomes" id="UP000789525"/>
    </source>
</evidence>
<organism evidence="1 2">
    <name type="scientific">Acaulospora colombiana</name>
    <dbReference type="NCBI Taxonomy" id="27376"/>
    <lineage>
        <taxon>Eukaryota</taxon>
        <taxon>Fungi</taxon>
        <taxon>Fungi incertae sedis</taxon>
        <taxon>Mucoromycota</taxon>
        <taxon>Glomeromycotina</taxon>
        <taxon>Glomeromycetes</taxon>
        <taxon>Diversisporales</taxon>
        <taxon>Acaulosporaceae</taxon>
        <taxon>Acaulospora</taxon>
    </lineage>
</organism>
<reference evidence="1" key="1">
    <citation type="submission" date="2021-06" db="EMBL/GenBank/DDBJ databases">
        <authorList>
            <person name="Kallberg Y."/>
            <person name="Tangrot J."/>
            <person name="Rosling A."/>
        </authorList>
    </citation>
    <scope>NUCLEOTIDE SEQUENCE</scope>
    <source>
        <strain evidence="1">CL356</strain>
    </source>
</reference>
<dbReference type="Proteomes" id="UP000789525">
    <property type="component" value="Unassembled WGS sequence"/>
</dbReference>
<gene>
    <name evidence="1" type="ORF">ACOLOM_LOCUS12409</name>
</gene>
<feature type="non-terminal residue" evidence="1">
    <location>
        <position position="1"/>
    </location>
</feature>
<evidence type="ECO:0000313" key="1">
    <source>
        <dbReference type="EMBL" id="CAG8745372.1"/>
    </source>
</evidence>
<feature type="non-terminal residue" evidence="1">
    <location>
        <position position="123"/>
    </location>
</feature>